<comment type="caution">
    <text evidence="2">The sequence shown here is derived from an EMBL/GenBank/DDBJ whole genome shotgun (WGS) entry which is preliminary data.</text>
</comment>
<gene>
    <name evidence="2" type="ORF">APZ42_017113</name>
</gene>
<feature type="compositionally biased region" description="Polar residues" evidence="1">
    <location>
        <begin position="17"/>
        <end position="40"/>
    </location>
</feature>
<dbReference type="OrthoDB" id="10346012at2759"/>
<organism evidence="2 3">
    <name type="scientific">Daphnia magna</name>
    <dbReference type="NCBI Taxonomy" id="35525"/>
    <lineage>
        <taxon>Eukaryota</taxon>
        <taxon>Metazoa</taxon>
        <taxon>Ecdysozoa</taxon>
        <taxon>Arthropoda</taxon>
        <taxon>Crustacea</taxon>
        <taxon>Branchiopoda</taxon>
        <taxon>Diplostraca</taxon>
        <taxon>Cladocera</taxon>
        <taxon>Anomopoda</taxon>
        <taxon>Daphniidae</taxon>
        <taxon>Daphnia</taxon>
    </lineage>
</organism>
<dbReference type="Proteomes" id="UP000076858">
    <property type="component" value="Unassembled WGS sequence"/>
</dbReference>
<evidence type="ECO:0000313" key="2">
    <source>
        <dbReference type="EMBL" id="KZS17047.1"/>
    </source>
</evidence>
<dbReference type="AlphaFoldDB" id="A0A165A0S8"/>
<evidence type="ECO:0000256" key="1">
    <source>
        <dbReference type="SAM" id="MobiDB-lite"/>
    </source>
</evidence>
<keyword evidence="3" id="KW-1185">Reference proteome</keyword>
<protein>
    <submittedName>
        <fullName evidence="2">Uncharacterized protein</fullName>
    </submittedName>
</protein>
<proteinExistence type="predicted"/>
<reference evidence="2 3" key="1">
    <citation type="submission" date="2016-03" db="EMBL/GenBank/DDBJ databases">
        <title>EvidentialGene: Evidence-directed Construction of Genes on Genomes.</title>
        <authorList>
            <person name="Gilbert D.G."/>
            <person name="Choi J.-H."/>
            <person name="Mockaitis K."/>
            <person name="Colbourne J."/>
            <person name="Pfrender M."/>
        </authorList>
    </citation>
    <scope>NUCLEOTIDE SEQUENCE [LARGE SCALE GENOMIC DNA]</scope>
    <source>
        <strain evidence="2 3">Xinb3</strain>
        <tissue evidence="2">Complete organism</tissue>
    </source>
</reference>
<evidence type="ECO:0000313" key="3">
    <source>
        <dbReference type="Proteomes" id="UP000076858"/>
    </source>
</evidence>
<sequence length="116" mass="13595">MKEVSSQKKIDYLGTPKESSVNNTQKETASQNKKGTNNESTDVDESRTSIVELKIVVEKSMKYLEKDVPTTTKMKSQMMTYFLMNWTEKMHHIYHLKKGDQVEHRNQTKCFWLSTK</sequence>
<name>A0A165A0S8_9CRUS</name>
<feature type="region of interest" description="Disordered" evidence="1">
    <location>
        <begin position="1"/>
        <end position="45"/>
    </location>
</feature>
<accession>A0A165A0S8</accession>
<dbReference type="EMBL" id="LRGB01000679">
    <property type="protein sequence ID" value="KZS17047.1"/>
    <property type="molecule type" value="Genomic_DNA"/>
</dbReference>
<feature type="compositionally biased region" description="Basic and acidic residues" evidence="1">
    <location>
        <begin position="1"/>
        <end position="11"/>
    </location>
</feature>